<dbReference type="Proteomes" id="UP000054282">
    <property type="component" value="Unassembled WGS sequence"/>
</dbReference>
<accession>A0A0L7M2A9</accession>
<protein>
    <submittedName>
        <fullName evidence="1">Uncharacterized protein</fullName>
    </submittedName>
</protein>
<organism evidence="1 2">
    <name type="scientific">Plasmodium falciparum (isolate Dd2)</name>
    <dbReference type="NCBI Taxonomy" id="57267"/>
    <lineage>
        <taxon>Eukaryota</taxon>
        <taxon>Sar</taxon>
        <taxon>Alveolata</taxon>
        <taxon>Apicomplexa</taxon>
        <taxon>Aconoidasida</taxon>
        <taxon>Haemosporida</taxon>
        <taxon>Plasmodiidae</taxon>
        <taxon>Plasmodium</taxon>
        <taxon>Plasmodium (Laverania)</taxon>
    </lineage>
</organism>
<name>A0A0L7M2A9_PLAF4</name>
<gene>
    <name evidence="1" type="ORF">PFDG_02588</name>
</gene>
<sequence length="106" mass="13179">HLRWFWKIHEEINFKQKKENHLIFTKENIFLLYEDLLYCKTNYINEQDVITNWCEASKNIILNRILRKENKKQIMILLKDIEEKYFTNIEKNNSSVYINYFSKEDL</sequence>
<reference evidence="2" key="2">
    <citation type="submission" date="2006-09" db="EMBL/GenBank/DDBJ databases">
        <title>The genome sequence of Plasmodium falciparum Dd2.</title>
        <authorList>
            <consortium name="The Broad Institute Genome Sequencing Platform"/>
            <person name="Birren B."/>
            <person name="Lander E."/>
            <person name="Galagan J."/>
            <person name="Nusbaum C."/>
            <person name="Devon K."/>
            <person name="Henn M."/>
            <person name="Jaffe D."/>
            <person name="Butler J."/>
            <person name="Alvarez P."/>
            <person name="Gnerre S."/>
            <person name="Grabherr M."/>
            <person name="Kleber M."/>
            <person name="Mauceli E."/>
            <person name="Brockman W."/>
            <person name="MacCallum I.A."/>
            <person name="Rounsley S."/>
            <person name="Young S."/>
            <person name="LaButti K."/>
            <person name="Pushparaj V."/>
            <person name="DeCaprio D."/>
            <person name="Crawford M."/>
            <person name="Koehrsen M."/>
            <person name="Engels R."/>
            <person name="Montgomery P."/>
            <person name="Pearson M."/>
            <person name="Howarth C."/>
            <person name="Larson L."/>
            <person name="Luoma S."/>
            <person name="White J."/>
            <person name="Kodira C."/>
            <person name="Zeng Q."/>
            <person name="O'Leary S."/>
            <person name="Yandava C."/>
            <person name="Alvarado L."/>
            <person name="Wirth D."/>
            <person name="Volkman S."/>
            <person name="Hartl D."/>
        </authorList>
    </citation>
    <scope>NUCLEOTIDE SEQUENCE [LARGE SCALE GENOMIC DNA]</scope>
</reference>
<evidence type="ECO:0000313" key="2">
    <source>
        <dbReference type="Proteomes" id="UP000054282"/>
    </source>
</evidence>
<proteinExistence type="predicted"/>
<evidence type="ECO:0000313" key="1">
    <source>
        <dbReference type="EMBL" id="KOB86938.1"/>
    </source>
</evidence>
<dbReference type="AlphaFoldDB" id="A0A0L7M2A9"/>
<reference evidence="2" key="1">
    <citation type="submission" date="2006-09" db="EMBL/GenBank/DDBJ databases">
        <title>Annotation of Plasmodium falciparum Dd2.</title>
        <authorList>
            <consortium name="The Broad Institute Genome Sequencing Platform"/>
            <person name="Volkman S.K."/>
            <person name="Neafsey D.E."/>
            <person name="Dash A.P."/>
            <person name="Chitnis C.E."/>
            <person name="Hartl D.L."/>
            <person name="Young S.K."/>
            <person name="Zeng Q."/>
            <person name="Koehrsen M."/>
            <person name="Alvarado L."/>
            <person name="Berlin A."/>
            <person name="Borenstein D."/>
            <person name="Chapman S.B."/>
            <person name="Chen Z."/>
            <person name="Engels R."/>
            <person name="Freedman E."/>
            <person name="Gellesch M."/>
            <person name="Goldberg J."/>
            <person name="Griggs A."/>
            <person name="Gujja S."/>
            <person name="Heilman E.R."/>
            <person name="Heiman D.I."/>
            <person name="Howarth C."/>
            <person name="Jen D."/>
            <person name="Larson L."/>
            <person name="Mehta T."/>
            <person name="Neiman D."/>
            <person name="Park D."/>
            <person name="Pearson M."/>
            <person name="Roberts A."/>
            <person name="Saif S."/>
            <person name="Shea T."/>
            <person name="Shenoy N."/>
            <person name="Sisk P."/>
            <person name="Stolte C."/>
            <person name="Sykes S."/>
            <person name="Walk T."/>
            <person name="White J."/>
            <person name="Yandava C."/>
            <person name="Haas B."/>
            <person name="Henn M.R."/>
            <person name="Nusbaum C."/>
            <person name="Birren B."/>
        </authorList>
    </citation>
    <scope>NUCLEOTIDE SEQUENCE [LARGE SCALE GENOMIC DNA]</scope>
</reference>
<feature type="non-terminal residue" evidence="1">
    <location>
        <position position="1"/>
    </location>
</feature>
<dbReference type="EMBL" id="DS016408">
    <property type="protein sequence ID" value="KOB86938.1"/>
    <property type="molecule type" value="Genomic_DNA"/>
</dbReference>
<dbReference type="KEGG" id="pfd:PFDG_02588"/>